<accession>A0A219AR98</accession>
<dbReference type="Proteomes" id="UP000078397">
    <property type="component" value="Unassembled WGS sequence"/>
</dbReference>
<dbReference type="GeneID" id="33936631"/>
<evidence type="ECO:0000313" key="1">
    <source>
        <dbReference type="EMBL" id="OWT43122.1"/>
    </source>
</evidence>
<keyword evidence="2" id="KW-1185">Reference proteome</keyword>
<dbReference type="AlphaFoldDB" id="A0A219AR98"/>
<evidence type="ECO:0000313" key="2">
    <source>
        <dbReference type="Proteomes" id="UP000078397"/>
    </source>
</evidence>
<name>A0A219AR98_METCM</name>
<dbReference type="KEGG" id="pchm:VFPPC_17702"/>
<sequence>MAVRSFSLFANSSTLSTSGRVSVKLFGRNGAVRLVILRAFFSTDIGPNKNPGRAGRRICGKHAKRPRCDQFIMSPSSPISSSSSSSSFPLRRETALRCRCVFDSSAALSSAIPPPCRIYVMALETNSSTSIPRDRLPWVRRRVLR</sequence>
<protein>
    <submittedName>
        <fullName evidence="1">Uncharacterized protein</fullName>
    </submittedName>
</protein>
<dbReference type="EMBL" id="LSBJ02000003">
    <property type="protein sequence ID" value="OWT43122.1"/>
    <property type="molecule type" value="Genomic_DNA"/>
</dbReference>
<proteinExistence type="predicted"/>
<organism evidence="1 2">
    <name type="scientific">Pochonia chlamydosporia 170</name>
    <dbReference type="NCBI Taxonomy" id="1380566"/>
    <lineage>
        <taxon>Eukaryota</taxon>
        <taxon>Fungi</taxon>
        <taxon>Dikarya</taxon>
        <taxon>Ascomycota</taxon>
        <taxon>Pezizomycotina</taxon>
        <taxon>Sordariomycetes</taxon>
        <taxon>Hypocreomycetidae</taxon>
        <taxon>Hypocreales</taxon>
        <taxon>Clavicipitaceae</taxon>
        <taxon>Pochonia</taxon>
    </lineage>
</organism>
<comment type="caution">
    <text evidence="1">The sequence shown here is derived from an EMBL/GenBank/DDBJ whole genome shotgun (WGS) entry which is preliminary data.</text>
</comment>
<gene>
    <name evidence="1" type="ORF">VFPPC_17702</name>
</gene>
<reference evidence="1 2" key="1">
    <citation type="journal article" date="2016" name="PLoS Pathog.">
        <title>Biosynthesis of antibiotic leucinostatins in bio-control fungus Purpureocillium lilacinum and their inhibition on phytophthora revealed by genome mining.</title>
        <authorList>
            <person name="Wang G."/>
            <person name="Liu Z."/>
            <person name="Lin R."/>
            <person name="Li E."/>
            <person name="Mao Z."/>
            <person name="Ling J."/>
            <person name="Yang Y."/>
            <person name="Yin W.B."/>
            <person name="Xie B."/>
        </authorList>
    </citation>
    <scope>NUCLEOTIDE SEQUENCE [LARGE SCALE GENOMIC DNA]</scope>
    <source>
        <strain evidence="1">170</strain>
    </source>
</reference>
<dbReference type="RefSeq" id="XP_022285571.1">
    <property type="nucleotide sequence ID" value="XM_022429391.1"/>
</dbReference>